<dbReference type="EMBL" id="JAULSR010000001">
    <property type="protein sequence ID" value="KAK0635115.1"/>
    <property type="molecule type" value="Genomic_DNA"/>
</dbReference>
<comment type="caution">
    <text evidence="1">The sequence shown here is derived from an EMBL/GenBank/DDBJ whole genome shotgun (WGS) entry which is preliminary data.</text>
</comment>
<keyword evidence="2" id="KW-1185">Reference proteome</keyword>
<name>A0AA39XL82_9PEZI</name>
<evidence type="ECO:0000313" key="1">
    <source>
        <dbReference type="EMBL" id="KAK0635115.1"/>
    </source>
</evidence>
<accession>A0AA39XL82</accession>
<proteinExistence type="predicted"/>
<reference evidence="1" key="1">
    <citation type="submission" date="2023-06" db="EMBL/GenBank/DDBJ databases">
        <title>Genome-scale phylogeny and comparative genomics of the fungal order Sordariales.</title>
        <authorList>
            <consortium name="Lawrence Berkeley National Laboratory"/>
            <person name="Hensen N."/>
            <person name="Bonometti L."/>
            <person name="Westerberg I."/>
            <person name="Brannstrom I.O."/>
            <person name="Guillou S."/>
            <person name="Cros-Aarteil S."/>
            <person name="Calhoun S."/>
            <person name="Haridas S."/>
            <person name="Kuo A."/>
            <person name="Mondo S."/>
            <person name="Pangilinan J."/>
            <person name="Riley R."/>
            <person name="LaButti K."/>
            <person name="Andreopoulos B."/>
            <person name="Lipzen A."/>
            <person name="Chen C."/>
            <person name="Yanf M."/>
            <person name="Daum C."/>
            <person name="Ng V."/>
            <person name="Clum A."/>
            <person name="Steindorff A."/>
            <person name="Ohm R."/>
            <person name="Martin F."/>
            <person name="Silar P."/>
            <person name="Natvig D."/>
            <person name="Lalanne C."/>
            <person name="Gautier V."/>
            <person name="Ament-velasquez S.L."/>
            <person name="Kruys A."/>
            <person name="Hutchinson M.I."/>
            <person name="Powell A.J."/>
            <person name="Barry K."/>
            <person name="Miller A.N."/>
            <person name="Grigoriev I.V."/>
            <person name="Debuchy R."/>
            <person name="Gladieux P."/>
            <person name="Thoren M.H."/>
            <person name="Johannesson H."/>
        </authorList>
    </citation>
    <scope>NUCLEOTIDE SEQUENCE</scope>
    <source>
        <strain evidence="1">SMH3391-2</strain>
    </source>
</reference>
<evidence type="ECO:0000313" key="2">
    <source>
        <dbReference type="Proteomes" id="UP001174934"/>
    </source>
</evidence>
<protein>
    <submittedName>
        <fullName evidence="1">Uncharacterized protein</fullName>
    </submittedName>
</protein>
<dbReference type="Proteomes" id="UP001174934">
    <property type="component" value="Unassembled WGS sequence"/>
</dbReference>
<organism evidence="1 2">
    <name type="scientific">Bombardia bombarda</name>
    <dbReference type="NCBI Taxonomy" id="252184"/>
    <lineage>
        <taxon>Eukaryota</taxon>
        <taxon>Fungi</taxon>
        <taxon>Dikarya</taxon>
        <taxon>Ascomycota</taxon>
        <taxon>Pezizomycotina</taxon>
        <taxon>Sordariomycetes</taxon>
        <taxon>Sordariomycetidae</taxon>
        <taxon>Sordariales</taxon>
        <taxon>Lasiosphaeriaceae</taxon>
        <taxon>Bombardia</taxon>
    </lineage>
</organism>
<sequence>MHSACMFARLIYDAGPPCVFAYHTGHSTCQASRSLWYNAAAGPRNNFYMKRRSPRAFKAFFPFLNTFFSRASLVKAIYKECLSHNFLVGRLSLLPPCVSLPRSNALFDLWRWFRSLSYETSRPLLSSRYKVLKGIIRELQNHASSTTICTISSAHFIISFFAPVTMADQAILNVEDGTEDIAMTFHLEKMRTEATGRRPFQKVWLWTSSESAGKATVSSSAYNVKTDGPEAGGLPSKLPRAEELIPDENPAKSRLYLEVGLIIGNEPLKYKPVGARRSSKKSKLERGKRGVLPRDPTAMRVFAPVTENIASQKKYYVGCMECMGKLYPRLVEKDVIFFYPEFWVGVDQSMRRIARVRELTASVKYHTATNKSRPERLAAPIAEEVSNDGDDDDAMESIIDDSDRPDAWPLNVLQSLDDFVSTLEAKAAIAGEHIHGDITEYLSMEDLIKKLSRSVDRGLPQDFAESVVELVAGVCLKQLEVTIKGARKIRATLASGLD</sequence>
<gene>
    <name evidence="1" type="ORF">B0T17DRAFT_650180</name>
</gene>
<dbReference type="AlphaFoldDB" id="A0AA39XL82"/>